<sequence>MILETEAASAFCQNDGCITLTTEERVLLADVGVGTIELVVLEVIEFCAGTGAIKFEVPPSYGALGGESYVDEHFFNLVEEKVPCFFDFCVQECPALSEELFHWWQCQKMAFDGSADFSANFVLIKSGLSKAWMEYDRIRHVHREESEYWSLFLNFHDFKRAFDTEVDKLIDLISQKIDMVQVVMVVGALAASPYLMKRTHEHFKGREQRFVIPEDPRLAVCVGGILLYFSTE</sequence>
<dbReference type="PANTHER" id="PTHR14187:SF5">
    <property type="entry name" value="HEAT SHOCK 70 KDA PROTEIN 12A"/>
    <property type="match status" value="1"/>
</dbReference>
<dbReference type="SUPFAM" id="SSF53067">
    <property type="entry name" value="Actin-like ATPase domain"/>
    <property type="match status" value="1"/>
</dbReference>
<accession>A0A8T2QIF8</accession>
<reference evidence="1" key="1">
    <citation type="submission" date="2021-08" db="EMBL/GenBank/DDBJ databases">
        <title>WGS assembly of Ceratopteris richardii.</title>
        <authorList>
            <person name="Marchant D.B."/>
            <person name="Chen G."/>
            <person name="Jenkins J."/>
            <person name="Shu S."/>
            <person name="Leebens-Mack J."/>
            <person name="Grimwood J."/>
            <person name="Schmutz J."/>
            <person name="Soltis P."/>
            <person name="Soltis D."/>
            <person name="Chen Z.-H."/>
        </authorList>
    </citation>
    <scope>NUCLEOTIDE SEQUENCE</scope>
    <source>
        <strain evidence="1">Whitten #5841</strain>
        <tissue evidence="1">Leaf</tissue>
    </source>
</reference>
<comment type="caution">
    <text evidence="1">The sequence shown here is derived from an EMBL/GenBank/DDBJ whole genome shotgun (WGS) entry which is preliminary data.</text>
</comment>
<proteinExistence type="predicted"/>
<dbReference type="PANTHER" id="PTHR14187">
    <property type="entry name" value="ALPHA KINASE/ELONGATION FACTOR 2 KINASE"/>
    <property type="match status" value="1"/>
</dbReference>
<evidence type="ECO:0000313" key="2">
    <source>
        <dbReference type="Proteomes" id="UP000825935"/>
    </source>
</evidence>
<evidence type="ECO:0000313" key="1">
    <source>
        <dbReference type="EMBL" id="KAH7283556.1"/>
    </source>
</evidence>
<dbReference type="Proteomes" id="UP000825935">
    <property type="component" value="Chromosome 34"/>
</dbReference>
<gene>
    <name evidence="1" type="ORF">KP509_34G013400</name>
</gene>
<dbReference type="EMBL" id="CM035439">
    <property type="protein sequence ID" value="KAH7283556.1"/>
    <property type="molecule type" value="Genomic_DNA"/>
</dbReference>
<dbReference type="OrthoDB" id="546249at2759"/>
<protein>
    <submittedName>
        <fullName evidence="1">Uncharacterized protein</fullName>
    </submittedName>
</protein>
<organism evidence="1 2">
    <name type="scientific">Ceratopteris richardii</name>
    <name type="common">Triangle waterfern</name>
    <dbReference type="NCBI Taxonomy" id="49495"/>
    <lineage>
        <taxon>Eukaryota</taxon>
        <taxon>Viridiplantae</taxon>
        <taxon>Streptophyta</taxon>
        <taxon>Embryophyta</taxon>
        <taxon>Tracheophyta</taxon>
        <taxon>Polypodiopsida</taxon>
        <taxon>Polypodiidae</taxon>
        <taxon>Polypodiales</taxon>
        <taxon>Pteridineae</taxon>
        <taxon>Pteridaceae</taxon>
        <taxon>Parkerioideae</taxon>
        <taxon>Ceratopteris</taxon>
    </lineage>
</organism>
<dbReference type="InterPro" id="IPR043129">
    <property type="entry name" value="ATPase_NBD"/>
</dbReference>
<name>A0A8T2QIF8_CERRI</name>
<dbReference type="AlphaFoldDB" id="A0A8T2QIF8"/>
<keyword evidence="2" id="KW-1185">Reference proteome</keyword>